<feature type="transmembrane region" description="Helical" evidence="6">
    <location>
        <begin position="320"/>
        <end position="341"/>
    </location>
</feature>
<feature type="transmembrane region" description="Helical" evidence="6">
    <location>
        <begin position="197"/>
        <end position="214"/>
    </location>
</feature>
<dbReference type="EMBL" id="JBCGCU010000006">
    <property type="protein sequence ID" value="MEM0515203.1"/>
    <property type="molecule type" value="Genomic_DNA"/>
</dbReference>
<evidence type="ECO:0000256" key="5">
    <source>
        <dbReference type="ARBA" id="ARBA00023136"/>
    </source>
</evidence>
<feature type="domain" description="Metallo-beta-lactamase" evidence="7">
    <location>
        <begin position="419"/>
        <end position="595"/>
    </location>
</feature>
<feature type="transmembrane region" description="Helical" evidence="6">
    <location>
        <begin position="294"/>
        <end position="313"/>
    </location>
</feature>
<keyword evidence="4 6" id="KW-1133">Transmembrane helix</keyword>
<feature type="transmembrane region" description="Helical" evidence="6">
    <location>
        <begin position="361"/>
        <end position="383"/>
    </location>
</feature>
<keyword evidence="5 6" id="KW-0472">Membrane</keyword>
<dbReference type="NCBIfam" id="TIGR00361">
    <property type="entry name" value="ComEC_Rec2"/>
    <property type="match status" value="1"/>
</dbReference>
<dbReference type="NCBIfam" id="TIGR00360">
    <property type="entry name" value="ComEC_N-term"/>
    <property type="match status" value="1"/>
</dbReference>
<keyword evidence="2" id="KW-1003">Cell membrane</keyword>
<comment type="caution">
    <text evidence="8">The sequence shown here is derived from an EMBL/GenBank/DDBJ whole genome shotgun (WGS) entry which is preliminary data.</text>
</comment>
<protein>
    <submittedName>
        <fullName evidence="8">DNA internalization-related competence protein ComEC/Rec2</fullName>
    </submittedName>
</protein>
<dbReference type="RefSeq" id="WP_342677658.1">
    <property type="nucleotide sequence ID" value="NZ_JBCGCU010000006.1"/>
</dbReference>
<evidence type="ECO:0000313" key="8">
    <source>
        <dbReference type="EMBL" id="MEM0515203.1"/>
    </source>
</evidence>
<organism evidence="8 9">
    <name type="scientific">Pseudoalteromonas qingdaonensis</name>
    <dbReference type="NCBI Taxonomy" id="3131913"/>
    <lineage>
        <taxon>Bacteria</taxon>
        <taxon>Pseudomonadati</taxon>
        <taxon>Pseudomonadota</taxon>
        <taxon>Gammaproteobacteria</taxon>
        <taxon>Alteromonadales</taxon>
        <taxon>Pseudoalteromonadaceae</taxon>
        <taxon>Pseudoalteromonas</taxon>
    </lineage>
</organism>
<dbReference type="Gene3D" id="3.60.15.10">
    <property type="entry name" value="Ribonuclease Z/Hydroxyacylglutathione hydrolase-like"/>
    <property type="match status" value="1"/>
</dbReference>
<dbReference type="InterPro" id="IPR004477">
    <property type="entry name" value="ComEC_N"/>
</dbReference>
<dbReference type="SUPFAM" id="SSF56281">
    <property type="entry name" value="Metallo-hydrolase/oxidoreductase"/>
    <property type="match status" value="1"/>
</dbReference>
<dbReference type="Pfam" id="PF03772">
    <property type="entry name" value="Competence"/>
    <property type="match status" value="1"/>
</dbReference>
<sequence>MNRIDEYKVPFYQRVIINLPLTTDISLSPGATVKAYTRVRIKKWRVNFSVRDARIYGFLHGPHLQGSKPATLDFGEAQVTFAQHYRHWLDENLRDYQLYGVYKALLSADRGAIPEQHKQLFRDTGTIHLLAISGLHIALLYGFCFYAIKLLLLVLGRCFSSVFRQAQSINGLVALMALFLCALFVLLCQLPISAQRAWLMLALFVALYFSRLHYRLGPSLLLALTLVLVINPFALLDVGMWFSFFAVAVIFVALRLSTGRHWLVRYLWVQMSLCVGLAPLSFLIFGGFSWSAALFNLLFVPLVSFILLPLLIVSALSGFAPWLVSGLALFDSYAGAGIAYLLPLSSQFWLTGSDLPGSELIATQLHVVMVLACYLAILAMLLLRTWWPALYTLILLSTFTLIERVQAPSWQLDVLDVGHGLSIVLRRGEHALVYDLGASYFGQYSIVDNTLLPFIQSEKLSPELTLISHWDNDHAGGLKFWRSAGHGHTLAQFHPGGMRTCNQQAFNWHGFKLTPLWPKHIGSNDNANSCVLLISDGNYRVLLTGDISAAEEAELLTLKALPQVDVLVSPHHGSRTSSSLAFINALKPNEVIHSSSARSNWQMPHPDVVARYQLAGARQWQTKTQGGIRLQFYRDKIQVEAAKEQKNYWFITD</sequence>
<reference evidence="8 9" key="1">
    <citation type="submission" date="2024-03" db="EMBL/GenBank/DDBJ databases">
        <title>Pseudoalteromonas qingdaonensis sp. nov., isolated from the intestines of marine benthic organisms.</title>
        <authorList>
            <person name="Lin X."/>
            <person name="Fang S."/>
            <person name="Hu X."/>
        </authorList>
    </citation>
    <scope>NUCLEOTIDE SEQUENCE [LARGE SCALE GENOMIC DNA]</scope>
    <source>
        <strain evidence="8 9">YIC-827</strain>
    </source>
</reference>
<evidence type="ECO:0000256" key="4">
    <source>
        <dbReference type="ARBA" id="ARBA00022989"/>
    </source>
</evidence>
<accession>A0ABU9MW32</accession>
<evidence type="ECO:0000256" key="6">
    <source>
        <dbReference type="SAM" id="Phobius"/>
    </source>
</evidence>
<evidence type="ECO:0000256" key="1">
    <source>
        <dbReference type="ARBA" id="ARBA00004651"/>
    </source>
</evidence>
<feature type="transmembrane region" description="Helical" evidence="6">
    <location>
        <begin position="234"/>
        <end position="254"/>
    </location>
</feature>
<dbReference type="InterPro" id="IPR036866">
    <property type="entry name" value="RibonucZ/Hydroxyglut_hydro"/>
</dbReference>
<evidence type="ECO:0000313" key="9">
    <source>
        <dbReference type="Proteomes" id="UP001447008"/>
    </source>
</evidence>
<name>A0ABU9MW32_9GAMM</name>
<evidence type="ECO:0000256" key="3">
    <source>
        <dbReference type="ARBA" id="ARBA00022692"/>
    </source>
</evidence>
<comment type="subcellular location">
    <subcellularLocation>
        <location evidence="1">Cell membrane</location>
        <topology evidence="1">Multi-pass membrane protein</topology>
    </subcellularLocation>
</comment>
<dbReference type="InterPro" id="IPR052159">
    <property type="entry name" value="Competence_DNA_uptake"/>
</dbReference>
<dbReference type="InterPro" id="IPR001279">
    <property type="entry name" value="Metallo-B-lactamas"/>
</dbReference>
<dbReference type="InterPro" id="IPR035681">
    <property type="entry name" value="ComA-like_MBL"/>
</dbReference>
<gene>
    <name evidence="8" type="ORF">WCN91_07140</name>
</gene>
<dbReference type="PANTHER" id="PTHR30619">
    <property type="entry name" value="DNA INTERNALIZATION/COMPETENCE PROTEIN COMEC/REC2"/>
    <property type="match status" value="1"/>
</dbReference>
<keyword evidence="9" id="KW-1185">Reference proteome</keyword>
<evidence type="ECO:0000259" key="7">
    <source>
        <dbReference type="SMART" id="SM00849"/>
    </source>
</evidence>
<proteinExistence type="predicted"/>
<dbReference type="SMART" id="SM00849">
    <property type="entry name" value="Lactamase_B"/>
    <property type="match status" value="1"/>
</dbReference>
<evidence type="ECO:0000256" key="2">
    <source>
        <dbReference type="ARBA" id="ARBA00022475"/>
    </source>
</evidence>
<dbReference type="Proteomes" id="UP001447008">
    <property type="component" value="Unassembled WGS sequence"/>
</dbReference>
<feature type="transmembrane region" description="Helical" evidence="6">
    <location>
        <begin position="266"/>
        <end position="288"/>
    </location>
</feature>
<dbReference type="InterPro" id="IPR004797">
    <property type="entry name" value="Competence_ComEC/Rec2"/>
</dbReference>
<dbReference type="PANTHER" id="PTHR30619:SF1">
    <property type="entry name" value="RECOMBINATION PROTEIN 2"/>
    <property type="match status" value="1"/>
</dbReference>
<feature type="transmembrane region" description="Helical" evidence="6">
    <location>
        <begin position="168"/>
        <end position="190"/>
    </location>
</feature>
<keyword evidence="3 6" id="KW-0812">Transmembrane</keyword>
<feature type="transmembrane region" description="Helical" evidence="6">
    <location>
        <begin position="127"/>
        <end position="148"/>
    </location>
</feature>
<dbReference type="CDD" id="cd07731">
    <property type="entry name" value="ComA-like_MBL-fold"/>
    <property type="match status" value="1"/>
</dbReference>